<dbReference type="SUPFAM" id="SSF51735">
    <property type="entry name" value="NAD(P)-binding Rossmann-fold domains"/>
    <property type="match status" value="1"/>
</dbReference>
<reference evidence="5" key="1">
    <citation type="submission" date="2020-05" db="EMBL/GenBank/DDBJ databases">
        <authorList>
            <person name="Chiriac C."/>
            <person name="Salcher M."/>
            <person name="Ghai R."/>
            <person name="Kavagutti S V."/>
        </authorList>
    </citation>
    <scope>NUCLEOTIDE SEQUENCE</scope>
</reference>
<dbReference type="GO" id="GO:0051287">
    <property type="term" value="F:NAD binding"/>
    <property type="evidence" value="ECO:0007669"/>
    <property type="project" value="InterPro"/>
</dbReference>
<dbReference type="InterPro" id="IPR006140">
    <property type="entry name" value="D-isomer_DH_NAD-bd"/>
</dbReference>
<dbReference type="Pfam" id="PF00389">
    <property type="entry name" value="2-Hacid_dh"/>
    <property type="match status" value="1"/>
</dbReference>
<keyword evidence="2" id="KW-0520">NAD</keyword>
<dbReference type="SUPFAM" id="SSF52283">
    <property type="entry name" value="Formate/glycerate dehydrogenase catalytic domain-like"/>
    <property type="match status" value="1"/>
</dbReference>
<protein>
    <submittedName>
        <fullName evidence="5">Unannotated protein</fullName>
    </submittedName>
</protein>
<name>A0A6J6VG62_9ZZZZ</name>
<dbReference type="Gene3D" id="3.40.50.720">
    <property type="entry name" value="NAD(P)-binding Rossmann-like Domain"/>
    <property type="match status" value="2"/>
</dbReference>
<dbReference type="InterPro" id="IPR029753">
    <property type="entry name" value="D-isomer_DH_CS"/>
</dbReference>
<dbReference type="InterPro" id="IPR050223">
    <property type="entry name" value="D-isomer_2-hydroxyacid_DH"/>
</dbReference>
<evidence type="ECO:0000256" key="1">
    <source>
        <dbReference type="ARBA" id="ARBA00023002"/>
    </source>
</evidence>
<dbReference type="InterPro" id="IPR036291">
    <property type="entry name" value="NAD(P)-bd_dom_sf"/>
</dbReference>
<organism evidence="5">
    <name type="scientific">freshwater metagenome</name>
    <dbReference type="NCBI Taxonomy" id="449393"/>
    <lineage>
        <taxon>unclassified sequences</taxon>
        <taxon>metagenomes</taxon>
        <taxon>ecological metagenomes</taxon>
    </lineage>
</organism>
<sequence length="339" mass="36282">MSFNVGLTSDLSDGAGGFSWGEIAIETLSPLPWKFLNNSGPVMKSADVKGFDAIAFAGVGVDENSFGSPQNSPLIIARFGVGYDNIDLAACTKAGVALTITPDGSKKPVATAALTLMLATMFRLVAKDKQAHSFDWANRIKGLGQGVNGKTVGTIGLGNVASEFFRLLAPFDCNRLAFDPWKKPEEAKELDVELVDLNVLLASCDVVIVTAALTPDTHHMLSTKEFKLMKNTAILINISRGPIIDEAALIRALQSKEIAAAGLDVFEVEPIDKANPLMEMDNVIVTPHNLAWTDELALGMGKSAFSSIKAISRGDIPTFVVNKEVLDTVAFKEKLAKFK</sequence>
<dbReference type="Pfam" id="PF02826">
    <property type="entry name" value="2-Hacid_dh_C"/>
    <property type="match status" value="1"/>
</dbReference>
<dbReference type="InterPro" id="IPR006139">
    <property type="entry name" value="D-isomer_2_OHA_DH_cat_dom"/>
</dbReference>
<dbReference type="PANTHER" id="PTHR10996">
    <property type="entry name" value="2-HYDROXYACID DEHYDROGENASE-RELATED"/>
    <property type="match status" value="1"/>
</dbReference>
<evidence type="ECO:0000259" key="4">
    <source>
        <dbReference type="Pfam" id="PF02826"/>
    </source>
</evidence>
<keyword evidence="1" id="KW-0560">Oxidoreductase</keyword>
<evidence type="ECO:0000313" key="5">
    <source>
        <dbReference type="EMBL" id="CAB4769497.1"/>
    </source>
</evidence>
<feature type="domain" description="D-isomer specific 2-hydroxyacid dehydrogenase NAD-binding" evidence="4">
    <location>
        <begin position="114"/>
        <end position="288"/>
    </location>
</feature>
<evidence type="ECO:0000256" key="2">
    <source>
        <dbReference type="ARBA" id="ARBA00023027"/>
    </source>
</evidence>
<dbReference type="GO" id="GO:0030267">
    <property type="term" value="F:glyoxylate reductase (NADPH) activity"/>
    <property type="evidence" value="ECO:0007669"/>
    <property type="project" value="TreeGrafter"/>
</dbReference>
<feature type="domain" description="D-isomer specific 2-hydroxyacid dehydrogenase catalytic" evidence="3">
    <location>
        <begin position="47"/>
        <end position="322"/>
    </location>
</feature>
<dbReference type="GO" id="GO:0005829">
    <property type="term" value="C:cytosol"/>
    <property type="evidence" value="ECO:0007669"/>
    <property type="project" value="TreeGrafter"/>
</dbReference>
<dbReference type="PROSITE" id="PS00671">
    <property type="entry name" value="D_2_HYDROXYACID_DH_3"/>
    <property type="match status" value="1"/>
</dbReference>
<dbReference type="AlphaFoldDB" id="A0A6J6VG62"/>
<dbReference type="PANTHER" id="PTHR10996:SF178">
    <property type="entry name" value="2-HYDROXYACID DEHYDROGENASE YGL185C-RELATED"/>
    <property type="match status" value="1"/>
</dbReference>
<dbReference type="GO" id="GO:0016618">
    <property type="term" value="F:hydroxypyruvate reductase [NAD(P)H] activity"/>
    <property type="evidence" value="ECO:0007669"/>
    <property type="project" value="TreeGrafter"/>
</dbReference>
<evidence type="ECO:0000259" key="3">
    <source>
        <dbReference type="Pfam" id="PF00389"/>
    </source>
</evidence>
<accession>A0A6J6VG62</accession>
<dbReference type="EMBL" id="CAEZZT010000008">
    <property type="protein sequence ID" value="CAB4769497.1"/>
    <property type="molecule type" value="Genomic_DNA"/>
</dbReference>
<proteinExistence type="predicted"/>
<gene>
    <name evidence="5" type="ORF">UFOPK2918_00200</name>
</gene>